<gene>
    <name evidence="2" type="ORF">GCK32_008985</name>
</gene>
<organism evidence="2 3">
    <name type="scientific">Trichostrongylus colubriformis</name>
    <name type="common">Black scour worm</name>
    <dbReference type="NCBI Taxonomy" id="6319"/>
    <lineage>
        <taxon>Eukaryota</taxon>
        <taxon>Metazoa</taxon>
        <taxon>Ecdysozoa</taxon>
        <taxon>Nematoda</taxon>
        <taxon>Chromadorea</taxon>
        <taxon>Rhabditida</taxon>
        <taxon>Rhabditina</taxon>
        <taxon>Rhabditomorpha</taxon>
        <taxon>Strongyloidea</taxon>
        <taxon>Trichostrongylidae</taxon>
        <taxon>Trichostrongylus</taxon>
    </lineage>
</organism>
<evidence type="ECO:0000256" key="1">
    <source>
        <dbReference type="SAM" id="Phobius"/>
    </source>
</evidence>
<evidence type="ECO:0000313" key="3">
    <source>
        <dbReference type="Proteomes" id="UP001331761"/>
    </source>
</evidence>
<accession>A0AAN8FUS0</accession>
<proteinExistence type="predicted"/>
<sequence>MHQLVAITRKNFIIKKRRWFLTLMEVLLPSVLVALFVFLKLFQGPLFIPSRNGAVRGLPSAGLFSVLASYCPSNQEQKNVDGFIVDPRSRQYQILELLNAFSYLLDNDNMTLAKSKNLSHLAYSFEDTLKKEAEMAGCSGSALNLSEWTDCIVNSNSSMERINASFLELQQHTEQLNLRTELLTKVSSISETLMPLNDHRNDSLSLIRFLSYLICGGELPDDPTWKDAAFPRKTGTACPGGCTSASNNHESRLGILEAMLQENGKILYAPNVEVVREVISKATESLASLSKLKELAVIVSRTLSESDEDSENRKLVIPPRSLLFIKQYYGEALTLKTSNIPPENRSIIVEKWLSLGRSNLPLPEIIGFDNESALERFALENPTVVIAGIVFEDVSRETTALNRVVKYKIRQIPAFTPTTMGARDVFASFNGPRDWDDSYYSYGFLWIQDIIERSIISVMTGMSVVEPGAGMQEMDYACFKYDR</sequence>
<keyword evidence="1" id="KW-0812">Transmembrane</keyword>
<comment type="caution">
    <text evidence="2">The sequence shown here is derived from an EMBL/GenBank/DDBJ whole genome shotgun (WGS) entry which is preliminary data.</text>
</comment>
<dbReference type="Proteomes" id="UP001331761">
    <property type="component" value="Unassembled WGS sequence"/>
</dbReference>
<keyword evidence="3" id="KW-1185">Reference proteome</keyword>
<keyword evidence="1" id="KW-0472">Membrane</keyword>
<protein>
    <submittedName>
        <fullName evidence="2">Uncharacterized protein</fullName>
    </submittedName>
</protein>
<dbReference type="AlphaFoldDB" id="A0AAN8FUS0"/>
<reference evidence="2 3" key="1">
    <citation type="submission" date="2019-10" db="EMBL/GenBank/DDBJ databases">
        <title>Assembly and Annotation for the nematode Trichostrongylus colubriformis.</title>
        <authorList>
            <person name="Martin J."/>
        </authorList>
    </citation>
    <scope>NUCLEOTIDE SEQUENCE [LARGE SCALE GENOMIC DNA]</scope>
    <source>
        <strain evidence="2">G859</strain>
        <tissue evidence="2">Whole worm</tissue>
    </source>
</reference>
<feature type="transmembrane region" description="Helical" evidence="1">
    <location>
        <begin position="20"/>
        <end position="42"/>
    </location>
</feature>
<dbReference type="EMBL" id="WIXE01003664">
    <property type="protein sequence ID" value="KAK5983739.1"/>
    <property type="molecule type" value="Genomic_DNA"/>
</dbReference>
<name>A0AAN8FUS0_TRICO</name>
<keyword evidence="1" id="KW-1133">Transmembrane helix</keyword>
<evidence type="ECO:0000313" key="2">
    <source>
        <dbReference type="EMBL" id="KAK5983739.1"/>
    </source>
</evidence>